<keyword evidence="3" id="KW-1185">Reference proteome</keyword>
<protein>
    <submittedName>
        <fullName evidence="2">Uncharacterized protein</fullName>
    </submittedName>
</protein>
<gene>
    <name evidence="2" type="ORF">AXI58_10925</name>
</gene>
<keyword evidence="1" id="KW-0472">Membrane</keyword>
<evidence type="ECO:0000256" key="1">
    <source>
        <dbReference type="SAM" id="Phobius"/>
    </source>
</evidence>
<dbReference type="EMBL" id="LSBA01000006">
    <property type="protein sequence ID" value="KXZ21472.1"/>
    <property type="molecule type" value="Genomic_DNA"/>
</dbReference>
<evidence type="ECO:0000313" key="3">
    <source>
        <dbReference type="Proteomes" id="UP000075430"/>
    </source>
</evidence>
<name>A0A150F8L0_9BACI</name>
<organism evidence="2 3">
    <name type="scientific">Bacillus nakamurai</name>
    <dbReference type="NCBI Taxonomy" id="1793963"/>
    <lineage>
        <taxon>Bacteria</taxon>
        <taxon>Bacillati</taxon>
        <taxon>Bacillota</taxon>
        <taxon>Bacilli</taxon>
        <taxon>Bacillales</taxon>
        <taxon>Bacillaceae</taxon>
        <taxon>Bacillus</taxon>
    </lineage>
</organism>
<reference evidence="3" key="1">
    <citation type="submission" date="2016-02" db="EMBL/GenBank/DDBJ databases">
        <authorList>
            <person name="Dunlap C."/>
        </authorList>
    </citation>
    <scope>NUCLEOTIDE SEQUENCE [LARGE SCALE GENOMIC DNA]</scope>
    <source>
        <strain evidence="3">NRRL B-41092</strain>
    </source>
</reference>
<evidence type="ECO:0000313" key="2">
    <source>
        <dbReference type="EMBL" id="KXZ21472.1"/>
    </source>
</evidence>
<dbReference type="Proteomes" id="UP000075430">
    <property type="component" value="Unassembled WGS sequence"/>
</dbReference>
<proteinExistence type="predicted"/>
<keyword evidence="1" id="KW-0812">Transmembrane</keyword>
<accession>A0A150F8L0</accession>
<keyword evidence="1" id="KW-1133">Transmembrane helix</keyword>
<dbReference type="STRING" id="1793963.AXI58_10925"/>
<feature type="transmembrane region" description="Helical" evidence="1">
    <location>
        <begin position="35"/>
        <end position="57"/>
    </location>
</feature>
<dbReference type="AlphaFoldDB" id="A0A150F8L0"/>
<sequence length="74" mass="8898">MRCLLFYCKYIMMPERTVDSINTPKMTMTALFMNFWDIVIVSLLMITVYILTCFACMNKPYPMAESRWSRYEKT</sequence>
<comment type="caution">
    <text evidence="2">The sequence shown here is derived from an EMBL/GenBank/DDBJ whole genome shotgun (WGS) entry which is preliminary data.</text>
</comment>